<dbReference type="GO" id="GO:1990904">
    <property type="term" value="C:ribonucleoprotein complex"/>
    <property type="evidence" value="ECO:0007669"/>
    <property type="project" value="UniProtKB-KW"/>
</dbReference>
<evidence type="ECO:0000256" key="1">
    <source>
        <dbReference type="ARBA" id="ARBA00006509"/>
    </source>
</evidence>
<keyword evidence="6" id="KW-1185">Reference proteome</keyword>
<evidence type="ECO:0000313" key="5">
    <source>
        <dbReference type="EMBL" id="KAF2072423.1"/>
    </source>
</evidence>
<reference evidence="5" key="1">
    <citation type="submission" date="2020-01" db="EMBL/GenBank/DDBJ databases">
        <title>Development of genomics and gene disruption for Polysphondylium violaceum indicates a role for the polyketide synthase stlB in stalk morphogenesis.</title>
        <authorList>
            <person name="Narita B."/>
            <person name="Kawabe Y."/>
            <person name="Kin K."/>
            <person name="Saito T."/>
            <person name="Gibbs R."/>
            <person name="Kuspa A."/>
            <person name="Muzny D."/>
            <person name="Queller D."/>
            <person name="Richards S."/>
            <person name="Strassman J."/>
            <person name="Sucgang R."/>
            <person name="Worley K."/>
            <person name="Schaap P."/>
        </authorList>
    </citation>
    <scope>NUCLEOTIDE SEQUENCE</scope>
    <source>
        <strain evidence="5">QSvi11</strain>
    </source>
</reference>
<gene>
    <name evidence="5" type="ORF">CYY_006258</name>
</gene>
<evidence type="ECO:0000256" key="2">
    <source>
        <dbReference type="ARBA" id="ARBA00022980"/>
    </source>
</evidence>
<evidence type="ECO:0000313" key="6">
    <source>
        <dbReference type="Proteomes" id="UP000695562"/>
    </source>
</evidence>
<evidence type="ECO:0000256" key="3">
    <source>
        <dbReference type="ARBA" id="ARBA00023274"/>
    </source>
</evidence>
<proteinExistence type="inferred from homology"/>
<dbReference type="InterPro" id="IPR038097">
    <property type="entry name" value="Ribosomal_eL36_sf"/>
</dbReference>
<dbReference type="OrthoDB" id="25649at2759"/>
<dbReference type="AlphaFoldDB" id="A0A8J4PQU0"/>
<protein>
    <recommendedName>
        <fullName evidence="7">60S ribosomal protein L36</fullName>
    </recommendedName>
</protein>
<evidence type="ECO:0008006" key="7">
    <source>
        <dbReference type="Google" id="ProtNLM"/>
    </source>
</evidence>
<dbReference type="InterPro" id="IPR000509">
    <property type="entry name" value="Ribosomal_eL36"/>
</dbReference>
<comment type="caution">
    <text evidence="5">The sequence shown here is derived from an EMBL/GenBank/DDBJ whole genome shotgun (WGS) entry which is preliminary data.</text>
</comment>
<feature type="region of interest" description="Disordered" evidence="4">
    <location>
        <begin position="1"/>
        <end position="23"/>
    </location>
</feature>
<feature type="region of interest" description="Disordered" evidence="4">
    <location>
        <begin position="80"/>
        <end position="104"/>
    </location>
</feature>
<name>A0A8J4PQU0_9MYCE</name>
<accession>A0A8J4PQU0</accession>
<dbReference type="GO" id="GO:0003735">
    <property type="term" value="F:structural constituent of ribosome"/>
    <property type="evidence" value="ECO:0007669"/>
    <property type="project" value="InterPro"/>
</dbReference>
<dbReference type="GO" id="GO:0006412">
    <property type="term" value="P:translation"/>
    <property type="evidence" value="ECO:0007669"/>
    <property type="project" value="InterPro"/>
</dbReference>
<organism evidence="5 6">
    <name type="scientific">Polysphondylium violaceum</name>
    <dbReference type="NCBI Taxonomy" id="133409"/>
    <lineage>
        <taxon>Eukaryota</taxon>
        <taxon>Amoebozoa</taxon>
        <taxon>Evosea</taxon>
        <taxon>Eumycetozoa</taxon>
        <taxon>Dictyostelia</taxon>
        <taxon>Dictyosteliales</taxon>
        <taxon>Dictyosteliaceae</taxon>
        <taxon>Polysphondylium</taxon>
    </lineage>
</organism>
<keyword evidence="2" id="KW-0689">Ribosomal protein</keyword>
<dbReference type="FunFam" id="1.10.10.1760:FF:000001">
    <property type="entry name" value="60S ribosomal protein L36"/>
    <property type="match status" value="1"/>
</dbReference>
<dbReference type="GO" id="GO:0005840">
    <property type="term" value="C:ribosome"/>
    <property type="evidence" value="ECO:0007669"/>
    <property type="project" value="UniProtKB-KW"/>
</dbReference>
<sequence>MSTTTTKPIKRSGIATGINSGHPVTKRTLTSSFKKGLVTKRVAAQRDIVREVCGYAPYERRIQELLKSGLDKRAFKVAKKRLGSAQSGKKKRDEMANANRKANK</sequence>
<evidence type="ECO:0000256" key="4">
    <source>
        <dbReference type="SAM" id="MobiDB-lite"/>
    </source>
</evidence>
<dbReference type="PANTHER" id="PTHR10114">
    <property type="entry name" value="60S RIBOSOMAL PROTEIN L36"/>
    <property type="match status" value="1"/>
</dbReference>
<dbReference type="Proteomes" id="UP000695562">
    <property type="component" value="Unassembled WGS sequence"/>
</dbReference>
<dbReference type="EMBL" id="AJWJ01000281">
    <property type="protein sequence ID" value="KAF2072423.1"/>
    <property type="molecule type" value="Genomic_DNA"/>
</dbReference>
<dbReference type="Pfam" id="PF01158">
    <property type="entry name" value="Ribosomal_L36e"/>
    <property type="match status" value="1"/>
</dbReference>
<dbReference type="Gene3D" id="1.10.10.1760">
    <property type="entry name" value="60S ribosomal protein L36"/>
    <property type="match status" value="1"/>
</dbReference>
<keyword evidence="3" id="KW-0687">Ribonucleoprotein</keyword>
<comment type="similarity">
    <text evidence="1">Belongs to the eukaryotic ribosomal protein eL36 family.</text>
</comment>